<keyword evidence="3" id="KW-1003">Cell membrane</keyword>
<keyword evidence="7 11" id="KW-0472">Membrane</keyword>
<dbReference type="InterPro" id="IPR028055">
    <property type="entry name" value="YidC/Oxa/ALB_C"/>
</dbReference>
<feature type="compositionally biased region" description="Pro residues" evidence="10">
    <location>
        <begin position="296"/>
        <end position="305"/>
    </location>
</feature>
<evidence type="ECO:0000256" key="10">
    <source>
        <dbReference type="SAM" id="MobiDB-lite"/>
    </source>
</evidence>
<evidence type="ECO:0000313" key="13">
    <source>
        <dbReference type="EMBL" id="HEX71653.1"/>
    </source>
</evidence>
<proteinExistence type="inferred from homology"/>
<dbReference type="AlphaFoldDB" id="A0A7C3ABZ1"/>
<dbReference type="NCBIfam" id="TIGR03592">
    <property type="entry name" value="yidC_oxa1_cterm"/>
    <property type="match status" value="1"/>
</dbReference>
<comment type="subcellular location">
    <subcellularLocation>
        <location evidence="1">Cell membrane</location>
        <topology evidence="1">Multi-pass membrane protein</topology>
    </subcellularLocation>
    <subcellularLocation>
        <location evidence="9">Membrane</location>
        <topology evidence="9">Multi-pass membrane protein</topology>
    </subcellularLocation>
</comment>
<dbReference type="GO" id="GO:0032977">
    <property type="term" value="F:membrane insertase activity"/>
    <property type="evidence" value="ECO:0007669"/>
    <property type="project" value="InterPro"/>
</dbReference>
<dbReference type="PANTHER" id="PTHR12428:SF65">
    <property type="entry name" value="CYTOCHROME C OXIDASE ASSEMBLY PROTEIN COX18, MITOCHONDRIAL"/>
    <property type="match status" value="1"/>
</dbReference>
<keyword evidence="6 11" id="KW-1133">Transmembrane helix</keyword>
<comment type="caution">
    <text evidence="13">The sequence shown here is derived from an EMBL/GenBank/DDBJ whole genome shotgun (WGS) entry which is preliminary data.</text>
</comment>
<keyword evidence="5" id="KW-0653">Protein transport</keyword>
<feature type="transmembrane region" description="Helical" evidence="11">
    <location>
        <begin position="131"/>
        <end position="151"/>
    </location>
</feature>
<organism evidence="13">
    <name type="scientific">Thermorudis sp</name>
    <dbReference type="NCBI Taxonomy" id="1969470"/>
    <lineage>
        <taxon>Bacteria</taxon>
        <taxon>Pseudomonadati</taxon>
        <taxon>Thermomicrobiota</taxon>
        <taxon>Thermomicrobia</taxon>
        <taxon>Thermomicrobia incertae sedis</taxon>
        <taxon>Thermorudis</taxon>
    </lineage>
</organism>
<evidence type="ECO:0000256" key="5">
    <source>
        <dbReference type="ARBA" id="ARBA00022927"/>
    </source>
</evidence>
<feature type="compositionally biased region" description="Basic and acidic residues" evidence="10">
    <location>
        <begin position="272"/>
        <end position="295"/>
    </location>
</feature>
<dbReference type="GO" id="GO:0015031">
    <property type="term" value="P:protein transport"/>
    <property type="evidence" value="ECO:0007669"/>
    <property type="project" value="UniProtKB-KW"/>
</dbReference>
<feature type="compositionally biased region" description="Basic residues" evidence="10">
    <location>
        <begin position="311"/>
        <end position="325"/>
    </location>
</feature>
<evidence type="ECO:0000256" key="2">
    <source>
        <dbReference type="ARBA" id="ARBA00022448"/>
    </source>
</evidence>
<evidence type="ECO:0000256" key="8">
    <source>
        <dbReference type="ARBA" id="ARBA00023186"/>
    </source>
</evidence>
<gene>
    <name evidence="13" type="ORF">ENP13_10505</name>
</gene>
<evidence type="ECO:0000256" key="11">
    <source>
        <dbReference type="SAM" id="Phobius"/>
    </source>
</evidence>
<feature type="region of interest" description="Disordered" evidence="10">
    <location>
        <begin position="268"/>
        <end position="325"/>
    </location>
</feature>
<feature type="domain" description="Membrane insertase YidC/Oxa/ALB C-terminal" evidence="12">
    <location>
        <begin position="26"/>
        <end position="213"/>
    </location>
</feature>
<dbReference type="GO" id="GO:0005886">
    <property type="term" value="C:plasma membrane"/>
    <property type="evidence" value="ECO:0007669"/>
    <property type="project" value="UniProtKB-SubCell"/>
</dbReference>
<dbReference type="InterPro" id="IPR001708">
    <property type="entry name" value="YidC/ALB3/OXA1/COX18"/>
</dbReference>
<sequence length="325" mass="36938">MVIWDQFVNLIEWGLAWTAGHTGSSGIAIILFTILIKTLLLPLTIKSVRSTAMMQELQPKIRELQKKYGQDRQRLSAETMKLYQEYGINPMSGCLPVLLQIPIFFGLYFAIRNLSTHDGGSWSNGFLWIPNLAQPDPLHILPILAGLFQFVQTRMTRPAGQGKFQDPQQQMMYSMMLFMPLMVVIFGWNFAAGPVLYWVVSALYSVVQQWLITGWGGMRDWFPFLPDLPEHRRLGYLDPAKREAQRQAASRGLFGRLNKHIERQIQQVEQRAVQRPEAASDARKEPVRAKKDGHPAEPPPPPPDPAALVPRRTRSSKRKPSAQGD</sequence>
<evidence type="ECO:0000259" key="12">
    <source>
        <dbReference type="Pfam" id="PF02096"/>
    </source>
</evidence>
<comment type="similarity">
    <text evidence="9">Belongs to the OXA1/ALB3/YidC family.</text>
</comment>
<keyword evidence="2" id="KW-0813">Transport</keyword>
<dbReference type="Pfam" id="PF02096">
    <property type="entry name" value="60KD_IMP"/>
    <property type="match status" value="1"/>
</dbReference>
<dbReference type="CDD" id="cd20070">
    <property type="entry name" value="5TM_YidC_Alb3"/>
    <property type="match status" value="1"/>
</dbReference>
<keyword evidence="8" id="KW-0143">Chaperone</keyword>
<dbReference type="GO" id="GO:0051205">
    <property type="term" value="P:protein insertion into membrane"/>
    <property type="evidence" value="ECO:0007669"/>
    <property type="project" value="TreeGrafter"/>
</dbReference>
<name>A0A7C3ABZ1_9BACT</name>
<dbReference type="EMBL" id="DSID01000799">
    <property type="protein sequence ID" value="HEX71653.1"/>
    <property type="molecule type" value="Genomic_DNA"/>
</dbReference>
<evidence type="ECO:0000256" key="4">
    <source>
        <dbReference type="ARBA" id="ARBA00022692"/>
    </source>
</evidence>
<evidence type="ECO:0000256" key="9">
    <source>
        <dbReference type="RuleBase" id="RU003945"/>
    </source>
</evidence>
<accession>A0A7C3ABZ1</accession>
<dbReference type="PANTHER" id="PTHR12428">
    <property type="entry name" value="OXA1"/>
    <property type="match status" value="1"/>
</dbReference>
<feature type="transmembrane region" description="Helical" evidence="11">
    <location>
        <begin position="25"/>
        <end position="45"/>
    </location>
</feature>
<feature type="transmembrane region" description="Helical" evidence="11">
    <location>
        <begin position="172"/>
        <end position="190"/>
    </location>
</feature>
<evidence type="ECO:0000256" key="3">
    <source>
        <dbReference type="ARBA" id="ARBA00022475"/>
    </source>
</evidence>
<protein>
    <submittedName>
        <fullName evidence="13">YidC/Oxa1 family membrane protein insertase</fullName>
    </submittedName>
</protein>
<evidence type="ECO:0000256" key="1">
    <source>
        <dbReference type="ARBA" id="ARBA00004651"/>
    </source>
</evidence>
<evidence type="ECO:0000256" key="6">
    <source>
        <dbReference type="ARBA" id="ARBA00022989"/>
    </source>
</evidence>
<evidence type="ECO:0000256" key="7">
    <source>
        <dbReference type="ARBA" id="ARBA00023136"/>
    </source>
</evidence>
<dbReference type="InterPro" id="IPR047196">
    <property type="entry name" value="YidC_ALB_C"/>
</dbReference>
<reference evidence="13" key="1">
    <citation type="journal article" date="2020" name="mSystems">
        <title>Genome- and Community-Level Interaction Insights into Carbon Utilization and Element Cycling Functions of Hydrothermarchaeota in Hydrothermal Sediment.</title>
        <authorList>
            <person name="Zhou Z."/>
            <person name="Liu Y."/>
            <person name="Xu W."/>
            <person name="Pan J."/>
            <person name="Luo Z.H."/>
            <person name="Li M."/>
        </authorList>
    </citation>
    <scope>NUCLEOTIDE SEQUENCE [LARGE SCALE GENOMIC DNA]</scope>
    <source>
        <strain evidence="13">SpSt-192</strain>
    </source>
</reference>
<feature type="transmembrane region" description="Helical" evidence="11">
    <location>
        <begin position="90"/>
        <end position="111"/>
    </location>
</feature>
<keyword evidence="4 9" id="KW-0812">Transmembrane</keyword>